<keyword evidence="2" id="KW-1185">Reference proteome</keyword>
<organism evidence="1 2">
    <name type="scientific">Undibacterium squillarum</name>
    <dbReference type="NCBI Taxonomy" id="1131567"/>
    <lineage>
        <taxon>Bacteria</taxon>
        <taxon>Pseudomonadati</taxon>
        <taxon>Pseudomonadota</taxon>
        <taxon>Betaproteobacteria</taxon>
        <taxon>Burkholderiales</taxon>
        <taxon>Oxalobacteraceae</taxon>
        <taxon>Undibacterium</taxon>
    </lineage>
</organism>
<accession>A0ABQ2XXY7</accession>
<sequence>MAGEVGKGLPCKSTSSLISSVTGGLPALAGALYKPVTAEKAAMPVATAIPERNTSRTARHKDFVRVLSPGLLQGADLNFRMR</sequence>
<gene>
    <name evidence="1" type="ORF">GCM10010946_16660</name>
</gene>
<evidence type="ECO:0000313" key="2">
    <source>
        <dbReference type="Proteomes" id="UP000653343"/>
    </source>
</evidence>
<dbReference type="Proteomes" id="UP000653343">
    <property type="component" value="Unassembled WGS sequence"/>
</dbReference>
<evidence type="ECO:0000313" key="1">
    <source>
        <dbReference type="EMBL" id="GGX38974.1"/>
    </source>
</evidence>
<comment type="caution">
    <text evidence="1">The sequence shown here is derived from an EMBL/GenBank/DDBJ whole genome shotgun (WGS) entry which is preliminary data.</text>
</comment>
<protein>
    <submittedName>
        <fullName evidence="1">Uncharacterized protein</fullName>
    </submittedName>
</protein>
<proteinExistence type="predicted"/>
<reference evidence="2" key="1">
    <citation type="journal article" date="2019" name="Int. J. Syst. Evol. Microbiol.">
        <title>The Global Catalogue of Microorganisms (GCM) 10K type strain sequencing project: providing services to taxonomists for standard genome sequencing and annotation.</title>
        <authorList>
            <consortium name="The Broad Institute Genomics Platform"/>
            <consortium name="The Broad Institute Genome Sequencing Center for Infectious Disease"/>
            <person name="Wu L."/>
            <person name="Ma J."/>
        </authorList>
    </citation>
    <scope>NUCLEOTIDE SEQUENCE [LARGE SCALE GENOMIC DNA]</scope>
    <source>
        <strain evidence="2">KCTC 23917</strain>
    </source>
</reference>
<name>A0ABQ2XXY7_9BURK</name>
<dbReference type="EMBL" id="BMYU01000003">
    <property type="protein sequence ID" value="GGX38974.1"/>
    <property type="molecule type" value="Genomic_DNA"/>
</dbReference>